<accession>A0A223P1C9</accession>
<gene>
    <name evidence="1" type="ORF">MuYL_4040</name>
</gene>
<sequence length="75" mass="8725">MKPGLGRVFCFDKIVYLCMAKIIKVNKLTGRNKLDEELTKLPKKKAPMDLSKYFGKINFGIDGLAYQLKTRDEWR</sequence>
<evidence type="ECO:0000313" key="1">
    <source>
        <dbReference type="EMBL" id="ASU35925.1"/>
    </source>
</evidence>
<reference evidence="1 2" key="1">
    <citation type="submission" date="2017-08" db="EMBL/GenBank/DDBJ databases">
        <title>Complete genome sequence of Mucilaginibacter sp. strain BJC16-A31.</title>
        <authorList>
            <consortium name="Henan University of Science and Technology"/>
            <person name="You X."/>
        </authorList>
    </citation>
    <scope>NUCLEOTIDE SEQUENCE [LARGE SCALE GENOMIC DNA]</scope>
    <source>
        <strain evidence="1 2">BJC16-A31</strain>
    </source>
</reference>
<evidence type="ECO:0000313" key="2">
    <source>
        <dbReference type="Proteomes" id="UP000215002"/>
    </source>
</evidence>
<proteinExistence type="predicted"/>
<keyword evidence="2" id="KW-1185">Reference proteome</keyword>
<name>A0A223P1C9_9SPHI</name>
<dbReference type="Proteomes" id="UP000215002">
    <property type="component" value="Chromosome"/>
</dbReference>
<dbReference type="KEGG" id="muc:MuYL_4040"/>
<dbReference type="AlphaFoldDB" id="A0A223P1C9"/>
<dbReference type="EMBL" id="CP022743">
    <property type="protein sequence ID" value="ASU35925.1"/>
    <property type="molecule type" value="Genomic_DNA"/>
</dbReference>
<organism evidence="1 2">
    <name type="scientific">Mucilaginibacter xinganensis</name>
    <dbReference type="NCBI Taxonomy" id="1234841"/>
    <lineage>
        <taxon>Bacteria</taxon>
        <taxon>Pseudomonadati</taxon>
        <taxon>Bacteroidota</taxon>
        <taxon>Sphingobacteriia</taxon>
        <taxon>Sphingobacteriales</taxon>
        <taxon>Sphingobacteriaceae</taxon>
        <taxon>Mucilaginibacter</taxon>
    </lineage>
</organism>
<protein>
    <submittedName>
        <fullName evidence="1">Uncharacterized protein</fullName>
    </submittedName>
</protein>